<dbReference type="PROSITE" id="PS50949">
    <property type="entry name" value="HTH_GNTR"/>
    <property type="match status" value="1"/>
</dbReference>
<evidence type="ECO:0000256" key="2">
    <source>
        <dbReference type="ARBA" id="ARBA00023125"/>
    </source>
</evidence>
<dbReference type="Pfam" id="PF07702">
    <property type="entry name" value="UTRA"/>
    <property type="match status" value="1"/>
</dbReference>
<dbReference type="EMBL" id="CP106877">
    <property type="protein sequence ID" value="WAA13101.1"/>
    <property type="molecule type" value="Genomic_DNA"/>
</dbReference>
<dbReference type="InterPro" id="IPR036388">
    <property type="entry name" value="WH-like_DNA-bd_sf"/>
</dbReference>
<keyword evidence="3" id="KW-0804">Transcription</keyword>
<dbReference type="GO" id="GO:0045892">
    <property type="term" value="P:negative regulation of DNA-templated transcription"/>
    <property type="evidence" value="ECO:0007669"/>
    <property type="project" value="TreeGrafter"/>
</dbReference>
<dbReference type="InterPro" id="IPR011663">
    <property type="entry name" value="UTRA"/>
</dbReference>
<keyword evidence="2" id="KW-0238">DNA-binding</keyword>
<dbReference type="PANTHER" id="PTHR44846">
    <property type="entry name" value="MANNOSYL-D-GLYCERATE TRANSPORT/METABOLISM SYSTEM REPRESSOR MNGR-RELATED"/>
    <property type="match status" value="1"/>
</dbReference>
<dbReference type="PRINTS" id="PR00035">
    <property type="entry name" value="HTHGNTR"/>
</dbReference>
<dbReference type="KEGG" id="fhl:OE105_02945"/>
<evidence type="ECO:0000256" key="3">
    <source>
        <dbReference type="ARBA" id="ARBA00023163"/>
    </source>
</evidence>
<dbReference type="PANTHER" id="PTHR44846:SF1">
    <property type="entry name" value="MANNOSYL-D-GLYCERATE TRANSPORT_METABOLISM SYSTEM REPRESSOR MNGR-RELATED"/>
    <property type="match status" value="1"/>
</dbReference>
<keyword evidence="1" id="KW-0805">Transcription regulation</keyword>
<dbReference type="SUPFAM" id="SSF64288">
    <property type="entry name" value="Chorismate lyase-like"/>
    <property type="match status" value="1"/>
</dbReference>
<evidence type="ECO:0000313" key="6">
    <source>
        <dbReference type="Proteomes" id="UP001164726"/>
    </source>
</evidence>
<proteinExistence type="predicted"/>
<accession>A0A9E8M0U7</accession>
<sequence>MEDIIKKIENKFYKEHDQLPSERDLCSMYGTSRITVRQALQELEREGYIYKIQGKGTYVASKSYNQKLIKLYSFTDEMKKLGKNPSTKVLSFTIMSVDEYLAEKMNLLPKEEVFKIVRLRLADGEPMMYETTILPKKWFPHLTATDLVQRPMYDIFLHDYQVKVTRAIEQFSATTVRQEEAEYLNCRTNQPALFLKRFAYSNRELIEYTKSVVRGDKFVYTVELT</sequence>
<dbReference type="Gene3D" id="3.40.1410.10">
    <property type="entry name" value="Chorismate lyase-like"/>
    <property type="match status" value="1"/>
</dbReference>
<dbReference type="InterPro" id="IPR000524">
    <property type="entry name" value="Tscrpt_reg_HTH_GntR"/>
</dbReference>
<dbReference type="Proteomes" id="UP001164726">
    <property type="component" value="Chromosome"/>
</dbReference>
<dbReference type="CDD" id="cd07377">
    <property type="entry name" value="WHTH_GntR"/>
    <property type="match status" value="1"/>
</dbReference>
<keyword evidence="6" id="KW-1185">Reference proteome</keyword>
<evidence type="ECO:0000259" key="4">
    <source>
        <dbReference type="PROSITE" id="PS50949"/>
    </source>
</evidence>
<reference evidence="5" key="1">
    <citation type="submission" date="2022-09" db="EMBL/GenBank/DDBJ databases">
        <title>Complete Genomes of Fervidibacillus albus and Fervidibacillus halotolerans isolated from tidal flat sediments.</title>
        <authorList>
            <person name="Kwon K.K."/>
            <person name="Yang S.-H."/>
            <person name="Park M.J."/>
            <person name="Oh H.-M."/>
        </authorList>
    </citation>
    <scope>NUCLEOTIDE SEQUENCE</scope>
    <source>
        <strain evidence="5">MEBiC13594</strain>
    </source>
</reference>
<dbReference type="RefSeq" id="WP_275421243.1">
    <property type="nucleotide sequence ID" value="NZ_CP106877.1"/>
</dbReference>
<dbReference type="SMART" id="SM00345">
    <property type="entry name" value="HTH_GNTR"/>
    <property type="match status" value="1"/>
</dbReference>
<name>A0A9E8M0U7_9BACI</name>
<dbReference type="InterPro" id="IPR028978">
    <property type="entry name" value="Chorismate_lyase_/UTRA_dom_sf"/>
</dbReference>
<dbReference type="Gene3D" id="1.10.10.10">
    <property type="entry name" value="Winged helix-like DNA-binding domain superfamily/Winged helix DNA-binding domain"/>
    <property type="match status" value="1"/>
</dbReference>
<evidence type="ECO:0000256" key="1">
    <source>
        <dbReference type="ARBA" id="ARBA00023015"/>
    </source>
</evidence>
<dbReference type="GO" id="GO:0003677">
    <property type="term" value="F:DNA binding"/>
    <property type="evidence" value="ECO:0007669"/>
    <property type="project" value="UniProtKB-KW"/>
</dbReference>
<dbReference type="GO" id="GO:0003700">
    <property type="term" value="F:DNA-binding transcription factor activity"/>
    <property type="evidence" value="ECO:0007669"/>
    <property type="project" value="InterPro"/>
</dbReference>
<dbReference type="Pfam" id="PF00392">
    <property type="entry name" value="GntR"/>
    <property type="match status" value="1"/>
</dbReference>
<dbReference type="InterPro" id="IPR036390">
    <property type="entry name" value="WH_DNA-bd_sf"/>
</dbReference>
<gene>
    <name evidence="5" type="ORF">OE105_02945</name>
</gene>
<dbReference type="InterPro" id="IPR050679">
    <property type="entry name" value="Bact_HTH_transcr_reg"/>
</dbReference>
<feature type="domain" description="HTH gntR-type" evidence="4">
    <location>
        <begin position="1"/>
        <end position="62"/>
    </location>
</feature>
<evidence type="ECO:0000313" key="5">
    <source>
        <dbReference type="EMBL" id="WAA13101.1"/>
    </source>
</evidence>
<dbReference type="SUPFAM" id="SSF46785">
    <property type="entry name" value="Winged helix' DNA-binding domain"/>
    <property type="match status" value="1"/>
</dbReference>
<dbReference type="AlphaFoldDB" id="A0A9E8M0U7"/>
<dbReference type="SMART" id="SM00866">
    <property type="entry name" value="UTRA"/>
    <property type="match status" value="1"/>
</dbReference>
<protein>
    <submittedName>
        <fullName evidence="5">GntR family transcriptional regulator</fullName>
    </submittedName>
</protein>
<organism evidence="5 6">
    <name type="scientific">Fervidibacillus halotolerans</name>
    <dbReference type="NCBI Taxonomy" id="2980027"/>
    <lineage>
        <taxon>Bacteria</taxon>
        <taxon>Bacillati</taxon>
        <taxon>Bacillota</taxon>
        <taxon>Bacilli</taxon>
        <taxon>Bacillales</taxon>
        <taxon>Bacillaceae</taxon>
        <taxon>Fervidibacillus</taxon>
    </lineage>
</organism>